<organism evidence="7 8">
    <name type="scientific">Helicobacter colisuis</name>
    <dbReference type="NCBI Taxonomy" id="2949739"/>
    <lineage>
        <taxon>Bacteria</taxon>
        <taxon>Pseudomonadati</taxon>
        <taxon>Campylobacterota</taxon>
        <taxon>Epsilonproteobacteria</taxon>
        <taxon>Campylobacterales</taxon>
        <taxon>Helicobacteraceae</taxon>
        <taxon>Helicobacter</taxon>
    </lineage>
</organism>
<dbReference type="InterPro" id="IPR036890">
    <property type="entry name" value="HATPase_C_sf"/>
</dbReference>
<reference evidence="7" key="1">
    <citation type="submission" date="2022-06" db="EMBL/GenBank/DDBJ databases">
        <title>Helicobacter colisuis sp. nov.</title>
        <authorList>
            <person name="Papic B."/>
            <person name="Gruntar I."/>
        </authorList>
    </citation>
    <scope>NUCLEOTIDE SEQUENCE</scope>
    <source>
        <strain evidence="7">11154-15</strain>
    </source>
</reference>
<dbReference type="Pfam" id="PF02518">
    <property type="entry name" value="HATPase_c"/>
    <property type="match status" value="1"/>
</dbReference>
<dbReference type="CDD" id="cd00082">
    <property type="entry name" value="HisKA"/>
    <property type="match status" value="1"/>
</dbReference>
<name>A0ABT0TUH9_9HELI</name>
<dbReference type="SUPFAM" id="SSF55874">
    <property type="entry name" value="ATPase domain of HSP90 chaperone/DNA topoisomerase II/histidine kinase"/>
    <property type="match status" value="1"/>
</dbReference>
<evidence type="ECO:0000256" key="4">
    <source>
        <dbReference type="SAM" id="Coils"/>
    </source>
</evidence>
<keyword evidence="5" id="KW-0472">Membrane</keyword>
<dbReference type="Gene3D" id="3.30.565.10">
    <property type="entry name" value="Histidine kinase-like ATPase, C-terminal domain"/>
    <property type="match status" value="1"/>
</dbReference>
<evidence type="ECO:0000256" key="5">
    <source>
        <dbReference type="SAM" id="Phobius"/>
    </source>
</evidence>
<dbReference type="InterPro" id="IPR036097">
    <property type="entry name" value="HisK_dim/P_sf"/>
</dbReference>
<dbReference type="InterPro" id="IPR005467">
    <property type="entry name" value="His_kinase_dom"/>
</dbReference>
<feature type="transmembrane region" description="Helical" evidence="5">
    <location>
        <begin position="198"/>
        <end position="222"/>
    </location>
</feature>
<keyword evidence="7" id="KW-0808">Transferase</keyword>
<keyword evidence="3" id="KW-0597">Phosphoprotein</keyword>
<accession>A0ABT0TUH9</accession>
<comment type="caution">
    <text evidence="7">The sequence shown here is derived from an EMBL/GenBank/DDBJ whole genome shotgun (WGS) entry which is preliminary data.</text>
</comment>
<dbReference type="GO" id="GO:0016301">
    <property type="term" value="F:kinase activity"/>
    <property type="evidence" value="ECO:0007669"/>
    <property type="project" value="UniProtKB-KW"/>
</dbReference>
<keyword evidence="5" id="KW-1133">Transmembrane helix</keyword>
<keyword evidence="4" id="KW-0175">Coiled coil</keyword>
<feature type="domain" description="Histidine kinase" evidence="6">
    <location>
        <begin position="283"/>
        <end position="532"/>
    </location>
</feature>
<feature type="coiled-coil region" evidence="4">
    <location>
        <begin position="229"/>
        <end position="256"/>
    </location>
</feature>
<dbReference type="SMART" id="SM00387">
    <property type="entry name" value="HATPase_c"/>
    <property type="match status" value="1"/>
</dbReference>
<evidence type="ECO:0000256" key="3">
    <source>
        <dbReference type="ARBA" id="ARBA00022553"/>
    </source>
</evidence>
<gene>
    <name evidence="7" type="ORF">NCR95_05290</name>
</gene>
<dbReference type="InterPro" id="IPR004358">
    <property type="entry name" value="Sig_transdc_His_kin-like_C"/>
</dbReference>
<dbReference type="EMBL" id="JAMOKX010000004">
    <property type="protein sequence ID" value="MCL9819581.1"/>
    <property type="molecule type" value="Genomic_DNA"/>
</dbReference>
<keyword evidence="5" id="KW-0812">Transmembrane</keyword>
<dbReference type="EC" id="2.7.13.3" evidence="2"/>
<keyword evidence="8" id="KW-1185">Reference proteome</keyword>
<dbReference type="PROSITE" id="PS50109">
    <property type="entry name" value="HIS_KIN"/>
    <property type="match status" value="1"/>
</dbReference>
<feature type="transmembrane region" description="Helical" evidence="5">
    <location>
        <begin position="16"/>
        <end position="36"/>
    </location>
</feature>
<dbReference type="PANTHER" id="PTHR43065">
    <property type="entry name" value="SENSOR HISTIDINE KINASE"/>
    <property type="match status" value="1"/>
</dbReference>
<dbReference type="RefSeq" id="WP_250604326.1">
    <property type="nucleotide sequence ID" value="NZ_JAMOKX010000004.1"/>
</dbReference>
<dbReference type="PANTHER" id="PTHR43065:SF42">
    <property type="entry name" value="TWO-COMPONENT SENSOR PPRA"/>
    <property type="match status" value="1"/>
</dbReference>
<dbReference type="InterPro" id="IPR003661">
    <property type="entry name" value="HisK_dim/P_dom"/>
</dbReference>
<dbReference type="Proteomes" id="UP001057522">
    <property type="component" value="Unassembled WGS sequence"/>
</dbReference>
<protein>
    <recommendedName>
        <fullName evidence="2">histidine kinase</fullName>
        <ecNumber evidence="2">2.7.13.3</ecNumber>
    </recommendedName>
</protein>
<evidence type="ECO:0000256" key="1">
    <source>
        <dbReference type="ARBA" id="ARBA00000085"/>
    </source>
</evidence>
<dbReference type="Gene3D" id="1.10.287.130">
    <property type="match status" value="1"/>
</dbReference>
<evidence type="ECO:0000313" key="8">
    <source>
        <dbReference type="Proteomes" id="UP001057522"/>
    </source>
</evidence>
<evidence type="ECO:0000313" key="7">
    <source>
        <dbReference type="EMBL" id="MCL9819581.1"/>
    </source>
</evidence>
<evidence type="ECO:0000256" key="2">
    <source>
        <dbReference type="ARBA" id="ARBA00012438"/>
    </source>
</evidence>
<dbReference type="PRINTS" id="PR00344">
    <property type="entry name" value="BCTRLSENSOR"/>
</dbReference>
<evidence type="ECO:0000259" key="6">
    <source>
        <dbReference type="PROSITE" id="PS50109"/>
    </source>
</evidence>
<dbReference type="SUPFAM" id="SSF47384">
    <property type="entry name" value="Homodimeric domain of signal transducing histidine kinase"/>
    <property type="match status" value="1"/>
</dbReference>
<proteinExistence type="predicted"/>
<comment type="catalytic activity">
    <reaction evidence="1">
        <text>ATP + protein L-histidine = ADP + protein N-phospho-L-histidine.</text>
        <dbReference type="EC" id="2.7.13.3"/>
    </reaction>
</comment>
<dbReference type="InterPro" id="IPR003594">
    <property type="entry name" value="HATPase_dom"/>
</dbReference>
<keyword evidence="7" id="KW-0418">Kinase</keyword>
<sequence>MEKKIFGTSLEAKTRVLVFNIACGLLSLAVISYVFFYSLKYDYNTLFAEHHQSLVELEELRQILNNIENHSNNTTLSQSQISKLQDEIKKHWDSYKANETKNSQRNDLILLALRIYDFFDKHNTILKEKEKLLNKQRDFNKLDSSIQIFLKNLNMLKENPFDFKNQIVILNQDISNIILSSLNLVEIKKDRNSALHNLLHILVLAIMCLIVIITILLSHLVLSNIKHLHSTLEAKIKEKTKELQDLNDSLQETIKKEVLESRKKDQIMYQQARLASMGEMIGNIAHQWRQPLNALMLLIQAFKVKSQNGKLTPEFINTQVNDGLKIAKKMSQTIEDFRNFFHSSSCKEFFDLKENIEDSVSLVEIFLKQNEIELSIECPENIVVYGYKSSFSQVLLNLIKNSEDVLKERQITPAKIRISAYINQSESTQEGKKQEEFVQILFMDNGGGIRLKDIQKIFEPYFTTKHKSVGTGIGLYMSKQIIEKQMQGSIEAKNVRWNLDAKLSPAIECLQDCSSENSQCGALFIITIPLKSEE</sequence>